<keyword evidence="5" id="KW-0732">Signal</keyword>
<feature type="signal peptide" evidence="5">
    <location>
        <begin position="1"/>
        <end position="25"/>
    </location>
</feature>
<dbReference type="PANTHER" id="PTHR47359:SF3">
    <property type="entry name" value="NLP_P60 DOMAIN-CONTAINING PROTEIN-RELATED"/>
    <property type="match status" value="1"/>
</dbReference>
<keyword evidence="8" id="KW-1185">Reference proteome</keyword>
<feature type="domain" description="NlpC/P60" evidence="6">
    <location>
        <begin position="248"/>
        <end position="376"/>
    </location>
</feature>
<dbReference type="Proteomes" id="UP000326979">
    <property type="component" value="Unassembled WGS sequence"/>
</dbReference>
<keyword evidence="4" id="KW-0788">Thiol protease</keyword>
<dbReference type="SUPFAM" id="SSF54001">
    <property type="entry name" value="Cysteine proteinases"/>
    <property type="match status" value="1"/>
</dbReference>
<name>A0A5N8VTB5_9ACTN</name>
<dbReference type="InterPro" id="IPR038765">
    <property type="entry name" value="Papain-like_cys_pep_sf"/>
</dbReference>
<evidence type="ECO:0000313" key="8">
    <source>
        <dbReference type="Proteomes" id="UP000326979"/>
    </source>
</evidence>
<accession>A0A5N8VTB5</accession>
<dbReference type="AlphaFoldDB" id="A0A5N8VTB5"/>
<evidence type="ECO:0000313" key="7">
    <source>
        <dbReference type="EMBL" id="MPY38483.1"/>
    </source>
</evidence>
<dbReference type="GO" id="GO:0008234">
    <property type="term" value="F:cysteine-type peptidase activity"/>
    <property type="evidence" value="ECO:0007669"/>
    <property type="project" value="UniProtKB-KW"/>
</dbReference>
<evidence type="ECO:0000259" key="6">
    <source>
        <dbReference type="PROSITE" id="PS51935"/>
    </source>
</evidence>
<dbReference type="Pfam" id="PF00877">
    <property type="entry name" value="NLPC_P60"/>
    <property type="match status" value="1"/>
</dbReference>
<proteinExistence type="inferred from homology"/>
<feature type="chain" id="PRO_5024898030" evidence="5">
    <location>
        <begin position="26"/>
        <end position="377"/>
    </location>
</feature>
<dbReference type="EMBL" id="VJZE01000002">
    <property type="protein sequence ID" value="MPY38483.1"/>
    <property type="molecule type" value="Genomic_DNA"/>
</dbReference>
<dbReference type="PROSITE" id="PS51935">
    <property type="entry name" value="NLPC_P60"/>
    <property type="match status" value="1"/>
</dbReference>
<keyword evidence="3" id="KW-0378">Hydrolase</keyword>
<dbReference type="Gene3D" id="3.90.1720.10">
    <property type="entry name" value="endopeptidase domain like (from Nostoc punctiforme)"/>
    <property type="match status" value="1"/>
</dbReference>
<protein>
    <submittedName>
        <fullName evidence="7">NlpC/P60 family protein</fullName>
    </submittedName>
</protein>
<comment type="caution">
    <text evidence="7">The sequence shown here is derived from an EMBL/GenBank/DDBJ whole genome shotgun (WGS) entry which is preliminary data.</text>
</comment>
<reference evidence="7 8" key="1">
    <citation type="submission" date="2019-07" db="EMBL/GenBank/DDBJ databases">
        <title>New species of Amycolatopsis and Streptomyces.</title>
        <authorList>
            <person name="Duangmal K."/>
            <person name="Teo W.F.A."/>
            <person name="Lipun K."/>
        </authorList>
    </citation>
    <scope>NUCLEOTIDE SEQUENCE [LARGE SCALE GENOMIC DNA]</scope>
    <source>
        <strain evidence="7 8">TISTR 2346</strain>
    </source>
</reference>
<dbReference type="InterPro" id="IPR000064">
    <property type="entry name" value="NLP_P60_dom"/>
</dbReference>
<sequence length="377" mass="39763">MKVAATTVGAVVLSPLLLAGTAAVAAATSGAAQQEACSTASTSVDADAVADAVANILNGKKADADIAVVGLDLPDEQIPNAKTIVAAGIAMKVPTRGQIVALATALQESRLRNLAYGDRDSLGLFQQRPSQGWGTAEQVRDPVYASRKFYKALLKVDGWQQMTITQAAQAVQKSGYPGAYAKWENIARALQKAIAKVLPQGSAFETTNDDDESNAVSLQTGCDDDTTDFGTIPAGALPQGYEIPKGAPKKVQLAIRWGLTQLNTPYQWGGDCTDADGPDPMKRCDCSSLMQQSYASAKVKLSRTTYTQVNEGKKVSVNALKPGDLLFTEGSASAPEHVGMYIGRGLVLHAPHTGDVVRVVPLADWKPRVLAARRIVN</sequence>
<dbReference type="InterPro" id="IPR051794">
    <property type="entry name" value="PG_Endopeptidase_C40"/>
</dbReference>
<evidence type="ECO:0000256" key="1">
    <source>
        <dbReference type="ARBA" id="ARBA00007074"/>
    </source>
</evidence>
<keyword evidence="2" id="KW-0645">Protease</keyword>
<evidence type="ECO:0000256" key="5">
    <source>
        <dbReference type="SAM" id="SignalP"/>
    </source>
</evidence>
<dbReference type="PANTHER" id="PTHR47359">
    <property type="entry name" value="PEPTIDOGLYCAN DL-ENDOPEPTIDASE CWLO"/>
    <property type="match status" value="1"/>
</dbReference>
<comment type="similarity">
    <text evidence="1">Belongs to the peptidase C40 family.</text>
</comment>
<gene>
    <name evidence="7" type="ORF">FNH04_00435</name>
</gene>
<dbReference type="GO" id="GO:0006508">
    <property type="term" value="P:proteolysis"/>
    <property type="evidence" value="ECO:0007669"/>
    <property type="project" value="UniProtKB-KW"/>
</dbReference>
<organism evidence="7 8">
    <name type="scientific">Streptomyces phyllanthi</name>
    <dbReference type="NCBI Taxonomy" id="1803180"/>
    <lineage>
        <taxon>Bacteria</taxon>
        <taxon>Bacillati</taxon>
        <taxon>Actinomycetota</taxon>
        <taxon>Actinomycetes</taxon>
        <taxon>Kitasatosporales</taxon>
        <taxon>Streptomycetaceae</taxon>
        <taxon>Streptomyces</taxon>
    </lineage>
</organism>
<dbReference type="RefSeq" id="WP_322722187.1">
    <property type="nucleotide sequence ID" value="NZ_BAABEQ010000029.1"/>
</dbReference>
<evidence type="ECO:0000256" key="2">
    <source>
        <dbReference type="ARBA" id="ARBA00022670"/>
    </source>
</evidence>
<evidence type="ECO:0000256" key="3">
    <source>
        <dbReference type="ARBA" id="ARBA00022801"/>
    </source>
</evidence>
<evidence type="ECO:0000256" key="4">
    <source>
        <dbReference type="ARBA" id="ARBA00022807"/>
    </source>
</evidence>